<sequence>MTKDASTFPQEGEHHIEKKKQESLPGLKLPTSVALGAMGVVAAIGLGGLFTALRRPQTEPDVPAYFYQPIKPSSIAEGAIATAPSSSTRPLAQSPVTGKDLGAQMTRGLASPSSQFSPPLPIPTAASRRGAWVFAFTTLGLGTALALTSAAVLSGVVGWALDVRDLREFGEWCKKDFPQRFSGLHRAIRGSKGQHLEVSMDGVNKEELKDIYSVQDAWDQLTREWNPLIISWAFLGSTEAFWARQDWRFHLLYEKERLFRNSYSATHLDAKPNDIVTTGKSLCLPRKKECLWEALETKDKDQRKKGRLMIITKESTAQGHPSMVLNIENHPPG</sequence>
<feature type="compositionally biased region" description="Basic and acidic residues" evidence="1">
    <location>
        <begin position="11"/>
        <end position="22"/>
    </location>
</feature>
<proteinExistence type="predicted"/>
<accession>A0A4P9Y1D5</accession>
<reference evidence="4" key="1">
    <citation type="journal article" date="2018" name="Nat. Microbiol.">
        <title>Leveraging single-cell genomics to expand the fungal tree of life.</title>
        <authorList>
            <person name="Ahrendt S.R."/>
            <person name="Quandt C.A."/>
            <person name="Ciobanu D."/>
            <person name="Clum A."/>
            <person name="Salamov A."/>
            <person name="Andreopoulos B."/>
            <person name="Cheng J.F."/>
            <person name="Woyke T."/>
            <person name="Pelin A."/>
            <person name="Henrissat B."/>
            <person name="Reynolds N.K."/>
            <person name="Benny G.L."/>
            <person name="Smith M.E."/>
            <person name="James T.Y."/>
            <person name="Grigoriev I.V."/>
        </authorList>
    </citation>
    <scope>NUCLEOTIDE SEQUENCE [LARGE SCALE GENOMIC DNA]</scope>
</reference>
<keyword evidence="2" id="KW-1133">Transmembrane helix</keyword>
<feature type="region of interest" description="Disordered" evidence="1">
    <location>
        <begin position="1"/>
        <end position="23"/>
    </location>
</feature>
<evidence type="ECO:0000256" key="1">
    <source>
        <dbReference type="SAM" id="MobiDB-lite"/>
    </source>
</evidence>
<feature type="transmembrane region" description="Helical" evidence="2">
    <location>
        <begin position="33"/>
        <end position="53"/>
    </location>
</feature>
<keyword evidence="4" id="KW-1185">Reference proteome</keyword>
<keyword evidence="2" id="KW-0472">Membrane</keyword>
<gene>
    <name evidence="3" type="ORF">BJ684DRAFT_16932</name>
</gene>
<evidence type="ECO:0000313" key="4">
    <source>
        <dbReference type="Proteomes" id="UP000267251"/>
    </source>
</evidence>
<evidence type="ECO:0000313" key="3">
    <source>
        <dbReference type="EMBL" id="RKP12598.1"/>
    </source>
</evidence>
<organism evidence="3 4">
    <name type="scientific">Piptocephalis cylindrospora</name>
    <dbReference type="NCBI Taxonomy" id="1907219"/>
    <lineage>
        <taxon>Eukaryota</taxon>
        <taxon>Fungi</taxon>
        <taxon>Fungi incertae sedis</taxon>
        <taxon>Zoopagomycota</taxon>
        <taxon>Zoopagomycotina</taxon>
        <taxon>Zoopagomycetes</taxon>
        <taxon>Zoopagales</taxon>
        <taxon>Piptocephalidaceae</taxon>
        <taxon>Piptocephalis</taxon>
    </lineage>
</organism>
<dbReference type="AlphaFoldDB" id="A0A4P9Y1D5"/>
<evidence type="ECO:0000256" key="2">
    <source>
        <dbReference type="SAM" id="Phobius"/>
    </source>
</evidence>
<feature type="transmembrane region" description="Helical" evidence="2">
    <location>
        <begin position="132"/>
        <end position="161"/>
    </location>
</feature>
<keyword evidence="2" id="KW-0812">Transmembrane</keyword>
<dbReference type="EMBL" id="KZ988274">
    <property type="protein sequence ID" value="RKP12598.1"/>
    <property type="molecule type" value="Genomic_DNA"/>
</dbReference>
<name>A0A4P9Y1D5_9FUNG</name>
<protein>
    <submittedName>
        <fullName evidence="3">Uncharacterized protein</fullName>
    </submittedName>
</protein>
<dbReference type="Proteomes" id="UP000267251">
    <property type="component" value="Unassembled WGS sequence"/>
</dbReference>